<dbReference type="RefSeq" id="WP_008526596.1">
    <property type="nucleotide sequence ID" value="NZ_AFNT02000044.1"/>
</dbReference>
<sequence>MELDISIETDAEWLTDPAVIASTLYELDRHESIAVQVERSYGTSTMYVTVESGPFPDARNYSETTLAEPYDVVLKGEERRSPSADHADSVGISYDPDEEIVYLKTGVGHFEKIEAVTLDTMAVNYDANVSVAAKCDECGQTTTLPVRERDDPITGPRMVEGDSDLLTPCCRSSDWTTTLATE</sequence>
<reference evidence="1 2" key="1">
    <citation type="journal article" date="2011" name="J. Bacteriol.">
        <title>Genome sequence of Halorhabdus tiamatea, the first archaeon isolated from a deep-sea anoxic brine lake.</title>
        <authorList>
            <person name="Antunes A."/>
            <person name="Alam I."/>
            <person name="Bajic V.B."/>
            <person name="Stingl U."/>
        </authorList>
    </citation>
    <scope>NUCLEOTIDE SEQUENCE [LARGE SCALE GENOMIC DNA]</scope>
    <source>
        <strain evidence="1 2">SARL4B</strain>
    </source>
</reference>
<evidence type="ECO:0000313" key="1">
    <source>
        <dbReference type="EMBL" id="ERJ05102.1"/>
    </source>
</evidence>
<dbReference type="EMBL" id="AFNT02000044">
    <property type="protein sequence ID" value="ERJ05102.1"/>
    <property type="molecule type" value="Genomic_DNA"/>
</dbReference>
<comment type="caution">
    <text evidence="1">The sequence shown here is derived from an EMBL/GenBank/DDBJ whole genome shotgun (WGS) entry which is preliminary data.</text>
</comment>
<accession>U2DGG0</accession>
<reference evidence="1 2" key="2">
    <citation type="journal article" date="2013" name="PLoS ONE">
        <title>INDIGO - INtegrated Data Warehouse of MIcrobial GenOmes with Examples from the Red Sea Extremophiles.</title>
        <authorList>
            <person name="Alam I."/>
            <person name="Antunes A."/>
            <person name="Kamau A.A."/>
            <person name="Ba Alawi W."/>
            <person name="Kalkatawi M."/>
            <person name="Stingl U."/>
            <person name="Bajic V.B."/>
        </authorList>
    </citation>
    <scope>NUCLEOTIDE SEQUENCE [LARGE SCALE GENOMIC DNA]</scope>
    <source>
        <strain evidence="1 2">SARL4B</strain>
    </source>
</reference>
<protein>
    <submittedName>
        <fullName evidence="1">Uncharacterized protein</fullName>
    </submittedName>
</protein>
<name>U2DGG0_9EURY</name>
<proteinExistence type="predicted"/>
<dbReference type="Proteomes" id="UP000003861">
    <property type="component" value="Unassembled WGS sequence"/>
</dbReference>
<organism evidence="1 2">
    <name type="scientific">Halorhabdus tiamatea SARL4B</name>
    <dbReference type="NCBI Taxonomy" id="1033806"/>
    <lineage>
        <taxon>Archaea</taxon>
        <taxon>Methanobacteriati</taxon>
        <taxon>Methanobacteriota</taxon>
        <taxon>Stenosarchaea group</taxon>
        <taxon>Halobacteria</taxon>
        <taxon>Halobacteriales</taxon>
        <taxon>Haloarculaceae</taxon>
        <taxon>Halorhabdus</taxon>
    </lineage>
</organism>
<gene>
    <name evidence="1" type="ORF">HLRTI_002901</name>
</gene>
<evidence type="ECO:0000313" key="2">
    <source>
        <dbReference type="Proteomes" id="UP000003861"/>
    </source>
</evidence>
<dbReference type="AlphaFoldDB" id="U2DGG0"/>